<evidence type="ECO:0000256" key="3">
    <source>
        <dbReference type="ARBA" id="ARBA00022833"/>
    </source>
</evidence>
<sequence>MGAQQSSSHDANESNFDDLKKKCYYEILGVDYLASDSELEPIKKAYRKKALELHPDRNFGDAENATIKFAEVQSAYEVLADSQERAWYDSYRDSLLKKRSPKTEERQQKFSRFTSADDVIALTNRFHRSMPFTNESSGFYSIFGKAFSDIALEEELFCLNEGLQPEDYPTFGSSNDDFETYVKPFYRSWVNFSTQKTFMCKNIHRASETSDRATRRILEKENKRLREEGIKEFNNAVRAFVIFIRKRDPRYIQLPQTEESRQEVLRRAAAAQAARSRAENQSKMANHIIPEWAKVQDQSYNEAILESEESEVENIECVVCRKIFKSENQFHAHEKSKKHIKAVKQLKRELQKENKLLNLEISSNLEAEEQPLNSNSQIQEKSDSELGTEIDTKIEFLEDVYDSSSKYDDDHLHQEMASHSLEEQEPLPKDKIFDAKKNLGNKNGGQNQRIGKAKLKRAKKMAKEIESNGDSVNLECKNCGNKFVSKNKLFRHIKTSNHAQSQHISTLIT</sequence>
<dbReference type="Pfam" id="PF21884">
    <property type="entry name" value="ZUO1-like_ZHD"/>
    <property type="match status" value="1"/>
</dbReference>
<dbReference type="InterPro" id="IPR013087">
    <property type="entry name" value="Znf_C2H2_type"/>
</dbReference>
<dbReference type="InterPro" id="IPR054076">
    <property type="entry name" value="ZUO1-like_ZHD"/>
</dbReference>
<keyword evidence="2 4" id="KW-0863">Zinc-finger</keyword>
<evidence type="ECO:0000256" key="4">
    <source>
        <dbReference type="PROSITE-ProRule" id="PRU00042"/>
    </source>
</evidence>
<dbReference type="PROSITE" id="PS50076">
    <property type="entry name" value="DNAJ_2"/>
    <property type="match status" value="1"/>
</dbReference>
<dbReference type="Pfam" id="PF12171">
    <property type="entry name" value="zf-C2H2_jaz"/>
    <property type="match status" value="1"/>
</dbReference>
<dbReference type="GO" id="GO:0005737">
    <property type="term" value="C:cytoplasm"/>
    <property type="evidence" value="ECO:0007669"/>
    <property type="project" value="TreeGrafter"/>
</dbReference>
<reference evidence="8 9" key="1">
    <citation type="submission" date="2017-10" db="EMBL/GenBank/DDBJ databases">
        <title>Development of genomic resources for the powdery mildew, Erysiphe pulchra.</title>
        <authorList>
            <person name="Wadl P.A."/>
            <person name="Mack B.M."/>
            <person name="Moore G."/>
            <person name="Beltz S.B."/>
        </authorList>
    </citation>
    <scope>NUCLEOTIDE SEQUENCE [LARGE SCALE GENOMIC DNA]</scope>
    <source>
        <strain evidence="8">Cflorida</strain>
    </source>
</reference>
<proteinExistence type="predicted"/>
<evidence type="ECO:0000259" key="6">
    <source>
        <dbReference type="PROSITE" id="PS50076"/>
    </source>
</evidence>
<organism evidence="8 9">
    <name type="scientific">Erysiphe pulchra</name>
    <dbReference type="NCBI Taxonomy" id="225359"/>
    <lineage>
        <taxon>Eukaryota</taxon>
        <taxon>Fungi</taxon>
        <taxon>Dikarya</taxon>
        <taxon>Ascomycota</taxon>
        <taxon>Pezizomycotina</taxon>
        <taxon>Leotiomycetes</taxon>
        <taxon>Erysiphales</taxon>
        <taxon>Erysiphaceae</taxon>
        <taxon>Erysiphe</taxon>
    </lineage>
</organism>
<keyword evidence="3" id="KW-0862">Zinc</keyword>
<dbReference type="InterPro" id="IPR051964">
    <property type="entry name" value="Chaperone_stress_response"/>
</dbReference>
<dbReference type="SUPFAM" id="SSF46565">
    <property type="entry name" value="Chaperone J-domain"/>
    <property type="match status" value="1"/>
</dbReference>
<evidence type="ECO:0000256" key="1">
    <source>
        <dbReference type="ARBA" id="ARBA00022723"/>
    </source>
</evidence>
<dbReference type="InterPro" id="IPR018253">
    <property type="entry name" value="DnaJ_domain_CS"/>
</dbReference>
<evidence type="ECO:0000256" key="5">
    <source>
        <dbReference type="SAM" id="Coils"/>
    </source>
</evidence>
<dbReference type="EMBL" id="PEDP01000008">
    <property type="protein sequence ID" value="POS88334.1"/>
    <property type="molecule type" value="Genomic_DNA"/>
</dbReference>
<protein>
    <recommendedName>
        <fullName evidence="10">J domain-containing protein</fullName>
    </recommendedName>
</protein>
<keyword evidence="9" id="KW-1185">Reference proteome</keyword>
<accession>A0A2S4Q211</accession>
<dbReference type="GO" id="GO:0008270">
    <property type="term" value="F:zinc ion binding"/>
    <property type="evidence" value="ECO:0007669"/>
    <property type="project" value="UniProtKB-KW"/>
</dbReference>
<dbReference type="SMART" id="SM00451">
    <property type="entry name" value="ZnF_U1"/>
    <property type="match status" value="1"/>
</dbReference>
<evidence type="ECO:0008006" key="10">
    <source>
        <dbReference type="Google" id="ProtNLM"/>
    </source>
</evidence>
<evidence type="ECO:0000256" key="2">
    <source>
        <dbReference type="ARBA" id="ARBA00022771"/>
    </source>
</evidence>
<dbReference type="SMART" id="SM00271">
    <property type="entry name" value="DnaJ"/>
    <property type="match status" value="1"/>
</dbReference>
<dbReference type="PANTHER" id="PTHR44029:SF1">
    <property type="entry name" value="DNAJ HOMOLOG SUBFAMILY C MEMBER 21"/>
    <property type="match status" value="1"/>
</dbReference>
<dbReference type="InterPro" id="IPR003604">
    <property type="entry name" value="Matrin/U1-like-C_Znf_C2H2"/>
</dbReference>
<feature type="domain" description="J" evidence="6">
    <location>
        <begin position="23"/>
        <end position="92"/>
    </location>
</feature>
<name>A0A2S4Q211_9PEZI</name>
<dbReference type="PROSITE" id="PS00028">
    <property type="entry name" value="ZINC_FINGER_C2H2_1"/>
    <property type="match status" value="2"/>
</dbReference>
<dbReference type="InterPro" id="IPR001623">
    <property type="entry name" value="DnaJ_domain"/>
</dbReference>
<dbReference type="InterPro" id="IPR036869">
    <property type="entry name" value="J_dom_sf"/>
</dbReference>
<dbReference type="Proteomes" id="UP000237438">
    <property type="component" value="Unassembled WGS sequence"/>
</dbReference>
<dbReference type="SMART" id="SM00355">
    <property type="entry name" value="ZnF_C2H2"/>
    <property type="match status" value="2"/>
</dbReference>
<dbReference type="SUPFAM" id="SSF57667">
    <property type="entry name" value="beta-beta-alpha zinc fingers"/>
    <property type="match status" value="1"/>
</dbReference>
<dbReference type="PROSITE" id="PS50157">
    <property type="entry name" value="ZINC_FINGER_C2H2_2"/>
    <property type="match status" value="1"/>
</dbReference>
<dbReference type="AlphaFoldDB" id="A0A2S4Q211"/>
<dbReference type="CDD" id="cd06257">
    <property type="entry name" value="DnaJ"/>
    <property type="match status" value="1"/>
</dbReference>
<dbReference type="PANTHER" id="PTHR44029">
    <property type="entry name" value="DNAJ HOMOLOG SUBFAMILY C MEMBER 21"/>
    <property type="match status" value="1"/>
</dbReference>
<dbReference type="OrthoDB" id="5894at2759"/>
<keyword evidence="5" id="KW-0175">Coiled coil</keyword>
<dbReference type="InterPro" id="IPR036236">
    <property type="entry name" value="Znf_C2H2_sf"/>
</dbReference>
<feature type="coiled-coil region" evidence="5">
    <location>
        <begin position="333"/>
        <end position="360"/>
    </location>
</feature>
<dbReference type="Pfam" id="PF00226">
    <property type="entry name" value="DnaJ"/>
    <property type="match status" value="1"/>
</dbReference>
<evidence type="ECO:0000313" key="9">
    <source>
        <dbReference type="Proteomes" id="UP000237438"/>
    </source>
</evidence>
<dbReference type="GO" id="GO:0003676">
    <property type="term" value="F:nucleic acid binding"/>
    <property type="evidence" value="ECO:0007669"/>
    <property type="project" value="InterPro"/>
</dbReference>
<dbReference type="STRING" id="225359.A0A2S4Q211"/>
<dbReference type="PROSITE" id="PS00636">
    <property type="entry name" value="DNAJ_1"/>
    <property type="match status" value="1"/>
</dbReference>
<dbReference type="InterPro" id="IPR022755">
    <property type="entry name" value="Znf_C2H2_jaz"/>
</dbReference>
<evidence type="ECO:0000259" key="7">
    <source>
        <dbReference type="PROSITE" id="PS50157"/>
    </source>
</evidence>
<dbReference type="Gene3D" id="3.30.160.60">
    <property type="entry name" value="Classic Zinc Finger"/>
    <property type="match status" value="1"/>
</dbReference>
<gene>
    <name evidence="8" type="ORF">EPUL_000002</name>
</gene>
<comment type="caution">
    <text evidence="8">The sequence shown here is derived from an EMBL/GenBank/DDBJ whole genome shotgun (WGS) entry which is preliminary data.</text>
</comment>
<dbReference type="PRINTS" id="PR00625">
    <property type="entry name" value="JDOMAIN"/>
</dbReference>
<feature type="non-terminal residue" evidence="8">
    <location>
        <position position="509"/>
    </location>
</feature>
<keyword evidence="1" id="KW-0479">Metal-binding</keyword>
<feature type="domain" description="C2H2-type" evidence="7">
    <location>
        <begin position="474"/>
        <end position="503"/>
    </location>
</feature>
<dbReference type="Gene3D" id="1.10.287.110">
    <property type="entry name" value="DnaJ domain"/>
    <property type="match status" value="1"/>
</dbReference>
<evidence type="ECO:0000313" key="8">
    <source>
        <dbReference type="EMBL" id="POS88334.1"/>
    </source>
</evidence>